<gene>
    <name evidence="1" type="ORF">TTHERM_01519330</name>
</gene>
<organism evidence="1 2">
    <name type="scientific">Tetrahymena thermophila (strain SB210)</name>
    <dbReference type="NCBI Taxonomy" id="312017"/>
    <lineage>
        <taxon>Eukaryota</taxon>
        <taxon>Sar</taxon>
        <taxon>Alveolata</taxon>
        <taxon>Ciliophora</taxon>
        <taxon>Intramacronucleata</taxon>
        <taxon>Oligohymenophorea</taxon>
        <taxon>Hymenostomatida</taxon>
        <taxon>Tetrahymenina</taxon>
        <taxon>Tetrahymenidae</taxon>
        <taxon>Tetrahymena</taxon>
    </lineage>
</organism>
<dbReference type="InParanoid" id="Q238Q5"/>
<keyword evidence="2" id="KW-1185">Reference proteome</keyword>
<dbReference type="HOGENOM" id="CLU_237698_0_0_1"/>
<dbReference type="RefSeq" id="XP_001013256.2">
    <property type="nucleotide sequence ID" value="XM_001013256.2"/>
</dbReference>
<dbReference type="Proteomes" id="UP000009168">
    <property type="component" value="Unassembled WGS sequence"/>
</dbReference>
<proteinExistence type="predicted"/>
<sequence>MNHLYEDQECVTTIENTIESSHYSQKFQTNMSEDQKENSEIKDKLFLDQKKQIDFISLTNAHNFVKENSSLSSEQQKNQIQQEEDIQFIDRLYTSNLNQIELIQKCNNYDNGVQNLNVQTHYPPSLFASPYFQGQTDNQIQSVPLQQSSTNAQIAEKENVISSFSQSYCMFKQNAVDEEKNNQPESTIFNMIKKNTQNIVESDPKKLKMNGFPIVQKKSTDNQDSINISSNIKKLEQQKDISKLDLIMHTSQINISKVNMDKTIYQEISFNTQQDEFFNKELKFNQTQRVLIEQNISDSSPQNKKTKKQNDEILFNQQSEHKLENKIQDLNEQNINKYFKNENQ</sequence>
<dbReference type="EMBL" id="GG662739">
    <property type="protein sequence ID" value="EAR93011.2"/>
    <property type="molecule type" value="Genomic_DNA"/>
</dbReference>
<evidence type="ECO:0000313" key="1">
    <source>
        <dbReference type="EMBL" id="EAR93011.2"/>
    </source>
</evidence>
<dbReference type="AlphaFoldDB" id="Q238Q5"/>
<dbReference type="KEGG" id="tet:TTHERM_01519330"/>
<reference evidence="2" key="1">
    <citation type="journal article" date="2006" name="PLoS Biol.">
        <title>Macronuclear genome sequence of the ciliate Tetrahymena thermophila, a model eukaryote.</title>
        <authorList>
            <person name="Eisen J.A."/>
            <person name="Coyne R.S."/>
            <person name="Wu M."/>
            <person name="Wu D."/>
            <person name="Thiagarajan M."/>
            <person name="Wortman J.R."/>
            <person name="Badger J.H."/>
            <person name="Ren Q."/>
            <person name="Amedeo P."/>
            <person name="Jones K.M."/>
            <person name="Tallon L.J."/>
            <person name="Delcher A.L."/>
            <person name="Salzberg S.L."/>
            <person name="Silva J.C."/>
            <person name="Haas B.J."/>
            <person name="Majoros W.H."/>
            <person name="Farzad M."/>
            <person name="Carlton J.M."/>
            <person name="Smith R.K. Jr."/>
            <person name="Garg J."/>
            <person name="Pearlman R.E."/>
            <person name="Karrer K.M."/>
            <person name="Sun L."/>
            <person name="Manning G."/>
            <person name="Elde N.C."/>
            <person name="Turkewitz A.P."/>
            <person name="Asai D.J."/>
            <person name="Wilkes D.E."/>
            <person name="Wang Y."/>
            <person name="Cai H."/>
            <person name="Collins K."/>
            <person name="Stewart B.A."/>
            <person name="Lee S.R."/>
            <person name="Wilamowska K."/>
            <person name="Weinberg Z."/>
            <person name="Ruzzo W.L."/>
            <person name="Wloga D."/>
            <person name="Gaertig J."/>
            <person name="Frankel J."/>
            <person name="Tsao C.-C."/>
            <person name="Gorovsky M.A."/>
            <person name="Keeling P.J."/>
            <person name="Waller R.F."/>
            <person name="Patron N.J."/>
            <person name="Cherry J.M."/>
            <person name="Stover N.A."/>
            <person name="Krieger C.J."/>
            <person name="del Toro C."/>
            <person name="Ryder H.F."/>
            <person name="Williamson S.C."/>
            <person name="Barbeau R.A."/>
            <person name="Hamilton E.P."/>
            <person name="Orias E."/>
        </authorList>
    </citation>
    <scope>NUCLEOTIDE SEQUENCE [LARGE SCALE GENOMIC DNA]</scope>
    <source>
        <strain evidence="2">SB210</strain>
    </source>
</reference>
<evidence type="ECO:0000313" key="2">
    <source>
        <dbReference type="Proteomes" id="UP000009168"/>
    </source>
</evidence>
<name>Q238Q5_TETTS</name>
<feature type="non-terminal residue" evidence="1">
    <location>
        <position position="344"/>
    </location>
</feature>
<dbReference type="GeneID" id="7834515"/>
<protein>
    <submittedName>
        <fullName evidence="1">Uncharacterized protein</fullName>
    </submittedName>
</protein>
<accession>Q238Q5</accession>